<proteinExistence type="predicted"/>
<dbReference type="InterPro" id="IPR016024">
    <property type="entry name" value="ARM-type_fold"/>
</dbReference>
<accession>F2TYM8</accession>
<dbReference type="GeneID" id="16078256"/>
<evidence type="ECO:0000256" key="4">
    <source>
        <dbReference type="ARBA" id="ARBA00023054"/>
    </source>
</evidence>
<evidence type="ECO:0000256" key="3">
    <source>
        <dbReference type="ARBA" id="ARBA00022737"/>
    </source>
</evidence>
<reference evidence="8" key="1">
    <citation type="submission" date="2009-08" db="EMBL/GenBank/DDBJ databases">
        <title>Annotation of Salpingoeca rosetta.</title>
        <authorList>
            <consortium name="The Broad Institute Genome Sequencing Platform"/>
            <person name="Russ C."/>
            <person name="Cuomo C."/>
            <person name="Burger G."/>
            <person name="Gray M.W."/>
            <person name="Holland P.W.H."/>
            <person name="King N."/>
            <person name="Lang F.B.F."/>
            <person name="Roger A.J."/>
            <person name="Ruiz-Trillo I."/>
            <person name="Young S.K."/>
            <person name="Zeng Q."/>
            <person name="Gargeya S."/>
            <person name="Alvarado L."/>
            <person name="Berlin A."/>
            <person name="Chapman S.B."/>
            <person name="Chen Z."/>
            <person name="Freedman E."/>
            <person name="Gellesch M."/>
            <person name="Goldberg J."/>
            <person name="Griggs A."/>
            <person name="Gujja S."/>
            <person name="Heilman E."/>
            <person name="Heiman D."/>
            <person name="Howarth C."/>
            <person name="Mehta T."/>
            <person name="Neiman D."/>
            <person name="Pearson M."/>
            <person name="Roberts A."/>
            <person name="Saif S."/>
            <person name="Shea T."/>
            <person name="Shenoy N."/>
            <person name="Sisk P."/>
            <person name="Stolte C."/>
            <person name="Sykes S."/>
            <person name="White J."/>
            <person name="Yandava C."/>
            <person name="Haas B."/>
            <person name="Nusbaum C."/>
            <person name="Birren B."/>
        </authorList>
    </citation>
    <scope>NUCLEOTIDE SEQUENCE [LARGE SCALE GENOMIC DNA]</scope>
    <source>
        <strain evidence="8">ATCC 50818</strain>
    </source>
</reference>
<dbReference type="Gene3D" id="1.25.10.10">
    <property type="entry name" value="Leucine-rich Repeat Variant"/>
    <property type="match status" value="1"/>
</dbReference>
<dbReference type="InParanoid" id="F2TYM8"/>
<gene>
    <name evidence="8" type="ORF">PTSG_01681</name>
</gene>
<evidence type="ECO:0000256" key="5">
    <source>
        <dbReference type="ARBA" id="ARBA00023242"/>
    </source>
</evidence>
<feature type="compositionally biased region" description="Acidic residues" evidence="6">
    <location>
        <begin position="50"/>
        <end position="60"/>
    </location>
</feature>
<comment type="subcellular location">
    <subcellularLocation>
        <location evidence="1">Nucleus</location>
    </subcellularLocation>
</comment>
<dbReference type="EMBL" id="GL832957">
    <property type="protein sequence ID" value="EGD78702.1"/>
    <property type="molecule type" value="Genomic_DNA"/>
</dbReference>
<dbReference type="SMART" id="SM01156">
    <property type="entry name" value="DUF1716"/>
    <property type="match status" value="1"/>
</dbReference>
<feature type="region of interest" description="Disordered" evidence="6">
    <location>
        <begin position="566"/>
        <end position="592"/>
    </location>
</feature>
<keyword evidence="4" id="KW-0175">Coiled coil</keyword>
<dbReference type="InterPro" id="IPR039678">
    <property type="entry name" value="CTNNBL1"/>
</dbReference>
<evidence type="ECO:0000313" key="8">
    <source>
        <dbReference type="EMBL" id="EGD78702.1"/>
    </source>
</evidence>
<feature type="domain" description="Beta-catenin-like protein 1 N-terminal" evidence="7">
    <location>
        <begin position="59"/>
        <end position="165"/>
    </location>
</feature>
<dbReference type="GO" id="GO:0005681">
    <property type="term" value="C:spliceosomal complex"/>
    <property type="evidence" value="ECO:0007669"/>
    <property type="project" value="TreeGrafter"/>
</dbReference>
<evidence type="ECO:0000259" key="7">
    <source>
        <dbReference type="SMART" id="SM01156"/>
    </source>
</evidence>
<keyword evidence="5" id="KW-0539">Nucleus</keyword>
<feature type="region of interest" description="Disordered" evidence="6">
    <location>
        <begin position="1"/>
        <end position="60"/>
    </location>
</feature>
<evidence type="ECO:0000256" key="6">
    <source>
        <dbReference type="SAM" id="MobiDB-lite"/>
    </source>
</evidence>
<name>F2TYM8_SALR5</name>
<dbReference type="PANTHER" id="PTHR14978:SF0">
    <property type="entry name" value="BETA-CATENIN-LIKE PROTEIN 1"/>
    <property type="match status" value="1"/>
</dbReference>
<dbReference type="KEGG" id="sre:PTSG_01681"/>
<evidence type="ECO:0000256" key="2">
    <source>
        <dbReference type="ARBA" id="ARBA00022553"/>
    </source>
</evidence>
<dbReference type="InterPro" id="IPR011989">
    <property type="entry name" value="ARM-like"/>
</dbReference>
<dbReference type="SUPFAM" id="SSF48371">
    <property type="entry name" value="ARM repeat"/>
    <property type="match status" value="1"/>
</dbReference>
<dbReference type="OrthoDB" id="1898821at2759"/>
<dbReference type="AlphaFoldDB" id="F2TYM8"/>
<organism evidence="9">
    <name type="scientific">Salpingoeca rosetta (strain ATCC 50818 / BSB-021)</name>
    <dbReference type="NCBI Taxonomy" id="946362"/>
    <lineage>
        <taxon>Eukaryota</taxon>
        <taxon>Choanoflagellata</taxon>
        <taxon>Craspedida</taxon>
        <taxon>Salpingoecidae</taxon>
        <taxon>Salpingoeca</taxon>
    </lineage>
</organism>
<dbReference type="InterPro" id="IPR013180">
    <property type="entry name" value="CTNNBL1_N"/>
</dbReference>
<dbReference type="GO" id="GO:0010467">
    <property type="term" value="P:gene expression"/>
    <property type="evidence" value="ECO:0007669"/>
    <property type="project" value="UniProtKB-ARBA"/>
</dbReference>
<dbReference type="Pfam" id="PF08216">
    <property type="entry name" value="CTNNBL"/>
    <property type="match status" value="1"/>
</dbReference>
<keyword evidence="9" id="KW-1185">Reference proteome</keyword>
<dbReference type="OMA" id="TDWREQE"/>
<evidence type="ECO:0000313" key="9">
    <source>
        <dbReference type="Proteomes" id="UP000007799"/>
    </source>
</evidence>
<sequence>MDPRDLAAFQPKQLEEVNRDVAGKRAHDAEGDSDQHASKRAAVMSRDDPMYDDDGEDEEEQEKLRILRQIQEDKSEVRAFDATTMKKLALGLERKFTANQQMRIKHPDEPLKFMESEVQLHDEIKGFSVAATAPQHYGALIRLNTPATLIALLGHENTDIVVATINVLQEMTDLETSTQGIEQAAKFADALMENDFFDTLLPSLDGLNEARKDEAEAIHNTMSIIEHMIEMRDTMGETLVLNTRVLPWLIARIKRRYGSNTLYASELLAMLLQQSEKTKEKFGKIDGIDALLQTLARYRKMDPASDEEAECMENIFDSLCSAILLEANKARFMEAEGVELMVRLLRQRKLSRFGALKVVDFITTEGEYSRRAADIFLEQLGLAALFPLLMKIPKMKKFATYKGSEGKLEEHVVSLLASLLRELRDTDRPRQRILAKFVEKNFEKCVRLAELHEQHSQLLQRCERQLEAEREHARAQDEVIDEEYENEEYLDRLDNGLTMLQYVDYVVAEVVDGLGDEMRSEMIRIFKLKRANFEEVKTILEDYAENTGEADKEGTFGHRLLQLARTVVGQHSSEPEPQTSATPEAKKEPSDK</sequence>
<dbReference type="RefSeq" id="XP_004997659.1">
    <property type="nucleotide sequence ID" value="XM_004997602.1"/>
</dbReference>
<feature type="compositionally biased region" description="Polar residues" evidence="6">
    <location>
        <begin position="569"/>
        <end position="582"/>
    </location>
</feature>
<dbReference type="Proteomes" id="UP000007799">
    <property type="component" value="Unassembled WGS sequence"/>
</dbReference>
<keyword evidence="3" id="KW-0677">Repeat</keyword>
<keyword evidence="2" id="KW-0597">Phosphoprotein</keyword>
<dbReference type="PANTHER" id="PTHR14978">
    <property type="entry name" value="BETA-CATENIN-LIKE PROTEIN 1 NUCLEAR ASSOCIATED PROTEIN"/>
    <property type="match status" value="1"/>
</dbReference>
<dbReference type="STRING" id="946362.F2TYM8"/>
<dbReference type="FunFam" id="1.25.10.10:FF:001136">
    <property type="entry name" value="Beta-catenin-like protein 1"/>
    <property type="match status" value="1"/>
</dbReference>
<dbReference type="eggNOG" id="KOG2734">
    <property type="taxonomic scope" value="Eukaryota"/>
</dbReference>
<dbReference type="FunCoup" id="F2TYM8">
    <property type="interactions" value="1969"/>
</dbReference>
<feature type="compositionally biased region" description="Basic and acidic residues" evidence="6">
    <location>
        <begin position="13"/>
        <end position="37"/>
    </location>
</feature>
<evidence type="ECO:0000256" key="1">
    <source>
        <dbReference type="ARBA" id="ARBA00004123"/>
    </source>
</evidence>
<protein>
    <recommendedName>
        <fullName evidence="7">Beta-catenin-like protein 1 N-terminal domain-containing protein</fullName>
    </recommendedName>
</protein>